<dbReference type="Proteomes" id="UP001152320">
    <property type="component" value="Chromosome 1"/>
</dbReference>
<protein>
    <recommendedName>
        <fullName evidence="4">C2H2-type domain-containing protein</fullName>
    </recommendedName>
</protein>
<organism evidence="2 3">
    <name type="scientific">Holothuria leucospilota</name>
    <name type="common">Black long sea cucumber</name>
    <name type="synonym">Mertensiothuria leucospilota</name>
    <dbReference type="NCBI Taxonomy" id="206669"/>
    <lineage>
        <taxon>Eukaryota</taxon>
        <taxon>Metazoa</taxon>
        <taxon>Echinodermata</taxon>
        <taxon>Eleutherozoa</taxon>
        <taxon>Echinozoa</taxon>
        <taxon>Holothuroidea</taxon>
        <taxon>Aspidochirotacea</taxon>
        <taxon>Aspidochirotida</taxon>
        <taxon>Holothuriidae</taxon>
        <taxon>Holothuria</taxon>
    </lineage>
</organism>
<reference evidence="2" key="1">
    <citation type="submission" date="2021-10" db="EMBL/GenBank/DDBJ databases">
        <title>Tropical sea cucumber genome reveals ecological adaptation and Cuvierian tubules defense mechanism.</title>
        <authorList>
            <person name="Chen T."/>
        </authorList>
    </citation>
    <scope>NUCLEOTIDE SEQUENCE</scope>
    <source>
        <strain evidence="2">Nanhai2018</strain>
        <tissue evidence="2">Muscle</tissue>
    </source>
</reference>
<accession>A0A9Q1CS96</accession>
<dbReference type="OrthoDB" id="5948273at2759"/>
<evidence type="ECO:0000256" key="1">
    <source>
        <dbReference type="SAM" id="MobiDB-lite"/>
    </source>
</evidence>
<keyword evidence="3" id="KW-1185">Reference proteome</keyword>
<evidence type="ECO:0008006" key="4">
    <source>
        <dbReference type="Google" id="ProtNLM"/>
    </source>
</evidence>
<comment type="caution">
    <text evidence="2">The sequence shown here is derived from an EMBL/GenBank/DDBJ whole genome shotgun (WGS) entry which is preliminary data.</text>
</comment>
<evidence type="ECO:0000313" key="2">
    <source>
        <dbReference type="EMBL" id="KAJ8050463.1"/>
    </source>
</evidence>
<feature type="region of interest" description="Disordered" evidence="1">
    <location>
        <begin position="758"/>
        <end position="802"/>
    </location>
</feature>
<dbReference type="EMBL" id="JAIZAY010000001">
    <property type="protein sequence ID" value="KAJ8050463.1"/>
    <property type="molecule type" value="Genomic_DNA"/>
</dbReference>
<dbReference type="PANTHER" id="PTHR31025">
    <property type="entry name" value="SI:CH211-196P9.1-RELATED"/>
    <property type="match status" value="1"/>
</dbReference>
<feature type="compositionally biased region" description="Polar residues" evidence="1">
    <location>
        <begin position="758"/>
        <end position="779"/>
    </location>
</feature>
<proteinExistence type="predicted"/>
<evidence type="ECO:0000313" key="3">
    <source>
        <dbReference type="Proteomes" id="UP001152320"/>
    </source>
</evidence>
<dbReference type="PANTHER" id="PTHR31025:SF9">
    <property type="entry name" value="SI:DKEY-286J15.1"/>
    <property type="match status" value="1"/>
</dbReference>
<feature type="compositionally biased region" description="Low complexity" evidence="1">
    <location>
        <begin position="780"/>
        <end position="798"/>
    </location>
</feature>
<dbReference type="AlphaFoldDB" id="A0A9Q1CS96"/>
<name>A0A9Q1CS96_HOLLE</name>
<sequence length="1197" mass="135737">MLLDIATVKELIKPVGPRMKFLANLRKLRGDQGGCKRTFRYSHTLQRHIERNHAVEHADREERYENEIVQNNEGNPVMDNDFEDDDFWDDFSQEKVTKMVAVSIAKMKASSSIIQSTIDMVVADSSYLFSEIVGGLKAKTSKLLRDRGINEDDEEVKNLLEMFSHCESPYQQLSHSYQQEKYFDNAGLFIRPIAVPIAMGYFPRHNATTGHVEQIANHITFQYIPLPKLLKCILESKNFMSTVMQYKCSNDEILRDFNDGQYCKDHAFFSNHQNIQLLLYVDECEVANPLGSKAGLHKIGVVYCTILNIPPKFRSSLCNCFLLTMYNAGDAKTYGYNTIIRPLVADIKELEINGLHVNSDVYNGTIKVSVAQVSGDNLGVNGLFGYVESFVGNHYCRHCKLHRDDMQYATTENPEYIRNAENYEEDVRTNDPSATGVKSSCLLNELAHFHVTNNCAPDVMHDLLEGVCSLEVHLVLGALIQEGHFTLDLLNSRITSFDYGLVESKNKPSTISANKIQNPDGATHQTASQMWCLVRHLPLLIGDKVPEDNEYFELLLLLLDCMDIIFAYEITTEDTLFLKHIIKDHHSHFLHLFPMRHLKPKHHFMTHYPREIRMIGPLVRYWTIRFEAKHNYFKRLGHIVCNFRNILKTLSYRQQMFLCYNIFSGKDLGERDTEVGPGSTALVASLPNAQAVVNVLGVHLLDEIYIAKWCIVYGKKYQTNMVIVTGKNDDLEPIFKRIVYVACLDDGIKLVTELFDTQPSVPSTPEQSTKQPTALSDTCSPGPSGGADSSSSSSSADFSPPPMKKFKSDINVRELLVECGSVGKDIILEIEEGELTRKSRMAFVRVIVAHIIKNFGDRPKCEVKTRVAKAIIQEFPSLKDDEGQGFEAWYTPGKGRHSATGWIEERLRNARRSLSKKTSETEKPVSTLVTATLPDCDLSPEEFESMTEWLKHNVQPVSQVSSFMKKTAVKRAEWIRNNPGQPFDNILREYPRLFDTPGMVEIDFRELYPEVTDKLYMLWTTSYAAEVIKYASLQGKWQSYLRINASATIPDDKKTNVSLAVLPCILPAGRKGKKRASIDESLTSFIDIKPIGTNMPKYLEEVTHEQPFVLILGSLMEPSQCFVIVERKALLQASILKAVDVCFKVFYVLDISYPWQCSTTWEFFQKVVFGLEDAGGNSKTSPAVIAMRTTLKKSVEH</sequence>
<gene>
    <name evidence="2" type="ORF">HOLleu_03678</name>
</gene>